<reference evidence="2 3" key="1">
    <citation type="submission" date="2018-05" db="EMBL/GenBank/DDBJ databases">
        <title>Genomic Encyclopedia of Type Strains, Phase IV (KMG-IV): sequencing the most valuable type-strain genomes for metagenomic binning, comparative biology and taxonomic classification.</title>
        <authorList>
            <person name="Goeker M."/>
        </authorList>
    </citation>
    <scope>NUCLEOTIDE SEQUENCE [LARGE SCALE GENOMIC DNA]</scope>
    <source>
        <strain evidence="2 3">DSM 3183</strain>
    </source>
</reference>
<dbReference type="Proteomes" id="UP000248014">
    <property type="component" value="Unassembled WGS sequence"/>
</dbReference>
<comment type="caution">
    <text evidence="2">The sequence shown here is derived from an EMBL/GenBank/DDBJ whole genome shotgun (WGS) entry which is preliminary data.</text>
</comment>
<organism evidence="2 3">
    <name type="scientific">Blastomonas natatoria</name>
    <dbReference type="NCBI Taxonomy" id="34015"/>
    <lineage>
        <taxon>Bacteria</taxon>
        <taxon>Pseudomonadati</taxon>
        <taxon>Pseudomonadota</taxon>
        <taxon>Alphaproteobacteria</taxon>
        <taxon>Sphingomonadales</taxon>
        <taxon>Sphingomonadaceae</taxon>
        <taxon>Blastomonas</taxon>
    </lineage>
</organism>
<sequence length="445" mass="47127">MRRISRFNMALMLALAGTTAVSLALPTDAALAQKEKKGKKGKEEAPQMELSAEFRNAFAAAQTAFGANDFVTAEAKLNEAAAVVASADEKYLTGKMTLQIGLKKQDDAMQMKGVEMALASGKATEAEQRTFNSFIGEKALVKNDFARARQYLTAAVNAGQNSPVNLFQLAEAHFGEAIAKSGGRSIDAANAPLAAEGLPYLQRAVEAQLAGDKQYAPSWAKRGFQIARATKSDSSVWANLLLRADTGKNAWHEVIQAVQSDNRGFTSEQNLDAMRLLRMTGGMTSASDYQEYIEAAGAARRPTEVLALIEEGKAAGIITEGNAYFKEAMATANANRGEYVATLPDSIRDSRGKATATVTLATADALLANKQYAEAEELAGIAITKGATDKERALMVQAIAQVAQGKLDPARQTLAGVTGQRAPLAKLWTLYIDQKSGAGAAAPAA</sequence>
<feature type="chain" id="PRO_5015902446" description="Tetratricopeptide repeat protein" evidence="1">
    <location>
        <begin position="25"/>
        <end position="445"/>
    </location>
</feature>
<evidence type="ECO:0008006" key="4">
    <source>
        <dbReference type="Google" id="ProtNLM"/>
    </source>
</evidence>
<evidence type="ECO:0000313" key="2">
    <source>
        <dbReference type="EMBL" id="PXW71574.1"/>
    </source>
</evidence>
<dbReference type="AlphaFoldDB" id="A0A2V3UV30"/>
<dbReference type="EMBL" id="QJJM01000012">
    <property type="protein sequence ID" value="PXW71574.1"/>
    <property type="molecule type" value="Genomic_DNA"/>
</dbReference>
<name>A0A2V3UV30_9SPHN</name>
<dbReference type="RefSeq" id="WP_110299719.1">
    <property type="nucleotide sequence ID" value="NZ_QJJM01000012.1"/>
</dbReference>
<evidence type="ECO:0000313" key="3">
    <source>
        <dbReference type="Proteomes" id="UP000248014"/>
    </source>
</evidence>
<protein>
    <recommendedName>
        <fullName evidence="4">Tetratricopeptide repeat protein</fullName>
    </recommendedName>
</protein>
<keyword evidence="1" id="KW-0732">Signal</keyword>
<keyword evidence="3" id="KW-1185">Reference proteome</keyword>
<dbReference type="OrthoDB" id="7325958at2"/>
<accession>A0A2V3UV30</accession>
<feature type="signal peptide" evidence="1">
    <location>
        <begin position="1"/>
        <end position="24"/>
    </location>
</feature>
<gene>
    <name evidence="2" type="ORF">C7451_11218</name>
</gene>
<proteinExistence type="predicted"/>
<evidence type="ECO:0000256" key="1">
    <source>
        <dbReference type="SAM" id="SignalP"/>
    </source>
</evidence>